<reference evidence="2" key="1">
    <citation type="submission" date="2025-08" db="UniProtKB">
        <authorList>
            <consortium name="RefSeq"/>
        </authorList>
    </citation>
    <scope>IDENTIFICATION</scope>
</reference>
<name>A0ABM4BRD6_HYDVU</name>
<sequence>MKDKKGRSRMQCLKPGCDCDEYTKEKDFDLCAYCDHAPVLHKVEDNFNLVEDIELAHFSKSNAIQNTISTSLSMSNMLVEPQNCTKENGDATFEPAILSRSEIDFNNKVMSPMKKQCIQQAKPFQDSTGKVVSVSKTVLHHKSNTLFENGLAPILNSCTDGMIVLSASNLTFSLRSKLAGIVVNHIIQRKGLQNRPTNADVCVSANAIISHFPSEKIETWYTAPTNKKTIAGGKLTEKLRNTWRNIKSVGILKSSNDQQLVEEHDISDEEEIQDDLNWLKFNNQPWTEVCHKWKSTSKFRLKSFQLGTKDIPNFKLLLDLKADALSVENAEHSIDNIRILYNDLKLTLQPLVYAVPPNIAVVVYNNHRWSFETPLKAMDFSFKLIQILNKEYNTASFPAWMFLQKYIYCFNCPDFDVSCPKASELASELNL</sequence>
<proteinExistence type="predicted"/>
<evidence type="ECO:0000313" key="2">
    <source>
        <dbReference type="RefSeq" id="XP_065651719.1"/>
    </source>
</evidence>
<accession>A0ABM4BRD6</accession>
<dbReference type="RefSeq" id="XP_065651719.1">
    <property type="nucleotide sequence ID" value="XM_065795647.1"/>
</dbReference>
<dbReference type="Proteomes" id="UP001652625">
    <property type="component" value="Chromosome 04"/>
</dbReference>
<gene>
    <name evidence="2" type="primary">LOC136079605</name>
</gene>
<dbReference type="GeneID" id="136079605"/>
<evidence type="ECO:0000313" key="1">
    <source>
        <dbReference type="Proteomes" id="UP001652625"/>
    </source>
</evidence>
<protein>
    <submittedName>
        <fullName evidence="2">Uncharacterized protein LOC136079605</fullName>
    </submittedName>
</protein>
<organism evidence="1 2">
    <name type="scientific">Hydra vulgaris</name>
    <name type="common">Hydra</name>
    <name type="synonym">Hydra attenuata</name>
    <dbReference type="NCBI Taxonomy" id="6087"/>
    <lineage>
        <taxon>Eukaryota</taxon>
        <taxon>Metazoa</taxon>
        <taxon>Cnidaria</taxon>
        <taxon>Hydrozoa</taxon>
        <taxon>Hydroidolina</taxon>
        <taxon>Anthoathecata</taxon>
        <taxon>Aplanulata</taxon>
        <taxon>Hydridae</taxon>
        <taxon>Hydra</taxon>
    </lineage>
</organism>
<keyword evidence="1" id="KW-1185">Reference proteome</keyword>